<evidence type="ECO:0000313" key="2">
    <source>
        <dbReference type="Proteomes" id="UP000251891"/>
    </source>
</evidence>
<evidence type="ECO:0008006" key="3">
    <source>
        <dbReference type="Google" id="ProtNLM"/>
    </source>
</evidence>
<dbReference type="Pfam" id="PF08002">
    <property type="entry name" value="DUF1697"/>
    <property type="match status" value="1"/>
</dbReference>
<protein>
    <recommendedName>
        <fullName evidence="3">DUF1697 domain-containing protein</fullName>
    </recommendedName>
</protein>
<dbReference type="PANTHER" id="PTHR36439:SF1">
    <property type="entry name" value="DUF1697 DOMAIN-CONTAINING PROTEIN"/>
    <property type="match status" value="1"/>
</dbReference>
<accession>A0A365HDT3</accession>
<gene>
    <name evidence="1" type="ORF">DPM19_00590</name>
</gene>
<evidence type="ECO:0000313" key="1">
    <source>
        <dbReference type="EMBL" id="RAY17265.1"/>
    </source>
</evidence>
<comment type="caution">
    <text evidence="1">The sequence shown here is derived from an EMBL/GenBank/DDBJ whole genome shotgun (WGS) entry which is preliminary data.</text>
</comment>
<dbReference type="EMBL" id="QLYX01000001">
    <property type="protein sequence ID" value="RAY17265.1"/>
    <property type="molecule type" value="Genomic_DNA"/>
</dbReference>
<reference evidence="1 2" key="1">
    <citation type="submission" date="2018-06" db="EMBL/GenBank/DDBJ databases">
        <title>Actinomadura craniellae sp. nov. isolated from marine sponge Craniella sp.</title>
        <authorList>
            <person name="Li L."/>
            <person name="Xu Q.H."/>
            <person name="Lin H.W."/>
            <person name="Lu Y.H."/>
        </authorList>
    </citation>
    <scope>NUCLEOTIDE SEQUENCE [LARGE SCALE GENOMIC DNA]</scope>
    <source>
        <strain evidence="1 2">LHW63021</strain>
    </source>
</reference>
<dbReference type="InterPro" id="IPR012545">
    <property type="entry name" value="DUF1697"/>
</dbReference>
<organism evidence="1 2">
    <name type="scientific">Actinomadura craniellae</name>
    <dbReference type="NCBI Taxonomy" id="2231787"/>
    <lineage>
        <taxon>Bacteria</taxon>
        <taxon>Bacillati</taxon>
        <taxon>Actinomycetota</taxon>
        <taxon>Actinomycetes</taxon>
        <taxon>Streptosporangiales</taxon>
        <taxon>Thermomonosporaceae</taxon>
        <taxon>Actinomadura</taxon>
    </lineage>
</organism>
<name>A0A365HDT3_9ACTN</name>
<proteinExistence type="predicted"/>
<dbReference type="PANTHER" id="PTHR36439">
    <property type="entry name" value="BLL4334 PROTEIN"/>
    <property type="match status" value="1"/>
</dbReference>
<dbReference type="OrthoDB" id="9806494at2"/>
<dbReference type="PIRSF" id="PIRSF008502">
    <property type="entry name" value="UCP008502"/>
    <property type="match status" value="1"/>
</dbReference>
<dbReference type="AlphaFoldDB" id="A0A365HDT3"/>
<sequence>MTRYVALLRGINVGGPNKIAMADLRELLVGLGYADVTTYLRTGNAVFTAPDRAGGELAAEIEGRITGELGLTVVVMMRTAAELRGVVDRNPVPVRDPAKFAVAFLSGAPDPGLPEVIDPRAYAPEEMHLGERELYLYFPHGLGRAKLNPLLAKHLKVDATVRNWNTVTRVLDMAEGG</sequence>
<keyword evidence="2" id="KW-1185">Reference proteome</keyword>
<dbReference type="SUPFAM" id="SSF160379">
    <property type="entry name" value="SP0830-like"/>
    <property type="match status" value="1"/>
</dbReference>
<dbReference type="Proteomes" id="UP000251891">
    <property type="component" value="Unassembled WGS sequence"/>
</dbReference>
<dbReference type="Gene3D" id="3.30.70.1280">
    <property type="entry name" value="SP0830-like domains"/>
    <property type="match status" value="1"/>
</dbReference>